<feature type="transmembrane region" description="Helical" evidence="1">
    <location>
        <begin position="21"/>
        <end position="40"/>
    </location>
</feature>
<keyword evidence="1" id="KW-1133">Transmembrane helix</keyword>
<sequence>MDVYEDPATWTPLPTRPRGLLVLRFAATVVFLPVLIVLWIVAALGFIAVGFLTEVIAAVSSSYEKGLLKLMERTLDRLSGVPAWGVTWSELRHEGDAAYYGARVDKAVAGWTRKASAPRRPKKSRPPVECAIPVRDYRGVGGRYVAEVALAQGWELRPTDVRKEVRLWWSAAS</sequence>
<dbReference type="OrthoDB" id="4233196at2"/>
<keyword evidence="3" id="KW-1185">Reference proteome</keyword>
<dbReference type="EMBL" id="VCHX02000157">
    <property type="protein sequence ID" value="TPQ19567.1"/>
    <property type="molecule type" value="Genomic_DNA"/>
</dbReference>
<dbReference type="Proteomes" id="UP000317378">
    <property type="component" value="Unassembled WGS sequence"/>
</dbReference>
<accession>A0A505D9U5</accession>
<protein>
    <submittedName>
        <fullName evidence="2">Uncharacterized protein</fullName>
    </submittedName>
</protein>
<dbReference type="AlphaFoldDB" id="A0A505D9U5"/>
<name>A0A505D9U5_9ACTN</name>
<comment type="caution">
    <text evidence="2">The sequence shown here is derived from an EMBL/GenBank/DDBJ whole genome shotgun (WGS) entry which is preliminary data.</text>
</comment>
<evidence type="ECO:0000313" key="3">
    <source>
        <dbReference type="Proteomes" id="UP000317378"/>
    </source>
</evidence>
<keyword evidence="1" id="KW-0812">Transmembrane</keyword>
<dbReference type="RefSeq" id="WP_119102779.1">
    <property type="nucleotide sequence ID" value="NZ_QXMJ01000157.1"/>
</dbReference>
<evidence type="ECO:0000256" key="1">
    <source>
        <dbReference type="SAM" id="Phobius"/>
    </source>
</evidence>
<proteinExistence type="predicted"/>
<organism evidence="2 3">
    <name type="scientific">Streptomyces sporangiiformans</name>
    <dbReference type="NCBI Taxonomy" id="2315329"/>
    <lineage>
        <taxon>Bacteria</taxon>
        <taxon>Bacillati</taxon>
        <taxon>Actinomycetota</taxon>
        <taxon>Actinomycetes</taxon>
        <taxon>Kitasatosporales</taxon>
        <taxon>Streptomycetaceae</taxon>
        <taxon>Streptomyces</taxon>
    </lineage>
</organism>
<gene>
    <name evidence="2" type="ORF">FGD71_025095</name>
</gene>
<evidence type="ECO:0000313" key="2">
    <source>
        <dbReference type="EMBL" id="TPQ19567.1"/>
    </source>
</evidence>
<keyword evidence="1" id="KW-0472">Membrane</keyword>
<reference evidence="2 3" key="1">
    <citation type="submission" date="2019-06" db="EMBL/GenBank/DDBJ databases">
        <title>Streptomyces sporangiiformans sp. nov., a novel actinomycete isolated from soil in Mount Song.</title>
        <authorList>
            <person name="Han L."/>
        </authorList>
    </citation>
    <scope>NUCLEOTIDE SEQUENCE [LARGE SCALE GENOMIC DNA]</scope>
    <source>
        <strain evidence="2 3">NEAU-SSA 1</strain>
    </source>
</reference>